<dbReference type="EMBL" id="AP014946">
    <property type="protein sequence ID" value="BAT60197.1"/>
    <property type="molecule type" value="Genomic_DNA"/>
</dbReference>
<evidence type="ECO:0000313" key="2">
    <source>
        <dbReference type="Proteomes" id="UP000236884"/>
    </source>
</evidence>
<dbReference type="KEGG" id="vgo:GJW-30_1_02733"/>
<keyword evidence="2" id="KW-1185">Reference proteome</keyword>
<dbReference type="RefSeq" id="WP_096356196.1">
    <property type="nucleotide sequence ID" value="NZ_AP014946.1"/>
</dbReference>
<dbReference type="Pfam" id="PF10098">
    <property type="entry name" value="DUF2336"/>
    <property type="match status" value="1"/>
</dbReference>
<dbReference type="AlphaFoldDB" id="A0A0S3PW86"/>
<dbReference type="OrthoDB" id="9798569at2"/>
<dbReference type="InterPro" id="IPR019285">
    <property type="entry name" value="DUF2336"/>
</dbReference>
<evidence type="ECO:0008006" key="3">
    <source>
        <dbReference type="Google" id="ProtNLM"/>
    </source>
</evidence>
<dbReference type="Proteomes" id="UP000236884">
    <property type="component" value="Chromosome"/>
</dbReference>
<gene>
    <name evidence="1" type="ORF">GJW-30_1_02733</name>
</gene>
<dbReference type="PIRSF" id="PIRSF035865">
    <property type="entry name" value="UCP035865"/>
    <property type="match status" value="1"/>
</dbReference>
<accession>A0A0S3PW86</accession>
<protein>
    <recommendedName>
        <fullName evidence="3">DUF2336 domain-containing protein</fullName>
    </recommendedName>
</protein>
<reference evidence="1 2" key="1">
    <citation type="submission" date="2015-08" db="EMBL/GenBank/DDBJ databases">
        <title>Investigation of the bacterial diversity of lava forest soil.</title>
        <authorList>
            <person name="Lee J.S."/>
        </authorList>
    </citation>
    <scope>NUCLEOTIDE SEQUENCE [LARGE SCALE GENOMIC DNA]</scope>
    <source>
        <strain evidence="1 2">GJW-30</strain>
    </source>
</reference>
<proteinExistence type="predicted"/>
<sequence length="378" mass="40565">MIVRHFLQWIQTAPAQARAEATSALARSFLYSDLTLDDRAAAQGAMVMLLDDPSPLVRRALAEALASSDKAPLAVILGLAQDQAEIAHIVVANSPLIADADLVDCIGSQNEGTQIAIARRIDLSCAVSAAIAEVGSADACLALIQNDTALIAVGSLDRLVERFGHVAAIREALLPRPNLPASTRQMLVSQLSETLSRFCALQNWLREDRAEKITRDACEKATVALAATAPRDDVRPLVTHLRDSGQLTGALVLRSLLSGNITLFEETLAELSGMPLARVSGLVHDRSRRGLNALFERAQLPFVLYPAIVAAIEALNEASLEPGGAVRLKRRMTERVLTACAPLAGNAEMEPLLAMLRRFATEAARDEARMFCQDLVAA</sequence>
<evidence type="ECO:0000313" key="1">
    <source>
        <dbReference type="EMBL" id="BAT60197.1"/>
    </source>
</evidence>
<name>A0A0S3PW86_9BRAD</name>
<organism evidence="1 2">
    <name type="scientific">Variibacter gotjawalensis</name>
    <dbReference type="NCBI Taxonomy" id="1333996"/>
    <lineage>
        <taxon>Bacteria</taxon>
        <taxon>Pseudomonadati</taxon>
        <taxon>Pseudomonadota</taxon>
        <taxon>Alphaproteobacteria</taxon>
        <taxon>Hyphomicrobiales</taxon>
        <taxon>Nitrobacteraceae</taxon>
        <taxon>Variibacter</taxon>
    </lineage>
</organism>
<dbReference type="InterPro" id="IPR014598">
    <property type="entry name" value="UCP035865"/>
</dbReference>